<dbReference type="PANTHER" id="PTHR34136">
    <property type="match status" value="1"/>
</dbReference>
<dbReference type="InterPro" id="IPR004629">
    <property type="entry name" value="WecG_TagA_CpsF"/>
</dbReference>
<evidence type="ECO:0000313" key="4">
    <source>
        <dbReference type="Proteomes" id="UP001606134"/>
    </source>
</evidence>
<protein>
    <submittedName>
        <fullName evidence="3">WecB/TagA/CpsF family glycosyltransferase</fullName>
    </submittedName>
</protein>
<dbReference type="RefSeq" id="WP_394408342.1">
    <property type="nucleotide sequence ID" value="NZ_JBIGIC010000004.1"/>
</dbReference>
<evidence type="ECO:0000313" key="3">
    <source>
        <dbReference type="EMBL" id="MFG6486780.1"/>
    </source>
</evidence>
<reference evidence="3 4" key="1">
    <citation type="submission" date="2024-08" db="EMBL/GenBank/DDBJ databases">
        <authorList>
            <person name="Lu H."/>
        </authorList>
    </citation>
    <scope>NUCLEOTIDE SEQUENCE [LARGE SCALE GENOMIC DNA]</scope>
    <source>
        <strain evidence="3 4">BYS78W</strain>
    </source>
</reference>
<keyword evidence="2" id="KW-0808">Transferase</keyword>
<dbReference type="Proteomes" id="UP001606134">
    <property type="component" value="Unassembled WGS sequence"/>
</dbReference>
<comment type="caution">
    <text evidence="3">The sequence shown here is derived from an EMBL/GenBank/DDBJ whole genome shotgun (WGS) entry which is preliminary data.</text>
</comment>
<dbReference type="EMBL" id="JBIGIC010000004">
    <property type="protein sequence ID" value="MFG6486780.1"/>
    <property type="molecule type" value="Genomic_DNA"/>
</dbReference>
<gene>
    <name evidence="3" type="ORF">ACG04R_08865</name>
</gene>
<evidence type="ECO:0000256" key="2">
    <source>
        <dbReference type="ARBA" id="ARBA00022679"/>
    </source>
</evidence>
<accession>A0ABW7HA45</accession>
<dbReference type="CDD" id="cd06533">
    <property type="entry name" value="Glyco_transf_WecG_TagA"/>
    <property type="match status" value="1"/>
</dbReference>
<dbReference type="PANTHER" id="PTHR34136:SF1">
    <property type="entry name" value="UDP-N-ACETYL-D-MANNOSAMINURONIC ACID TRANSFERASE"/>
    <property type="match status" value="1"/>
</dbReference>
<sequence>MNVLGLTFRGACRAAVETPVAGHCKFIVTVNADFIVRAREGDERLRRIIDTHYSTFDGFWPWLIARLRHPGEPCDKISGSDLIYRYAEQCHVAGRTLLILGGGPGVAPEAARRLNERFGGNGAHSWEPPFEPYPMSQGYIDALRDRVKALQPMAVAVCLGSPKQEFLIEDQLEFFSANGVSFACGAGGTVDFMAGRIKRAPLFVQNIGLEGVWRLLAQPSMFRLKRLLLSFRLFRYYFD</sequence>
<dbReference type="Pfam" id="PF03808">
    <property type="entry name" value="Glyco_tran_WecG"/>
    <property type="match status" value="1"/>
</dbReference>
<keyword evidence="4" id="KW-1185">Reference proteome</keyword>
<proteinExistence type="predicted"/>
<keyword evidence="1" id="KW-0328">Glycosyltransferase</keyword>
<evidence type="ECO:0000256" key="1">
    <source>
        <dbReference type="ARBA" id="ARBA00022676"/>
    </source>
</evidence>
<organism evidence="3 4">
    <name type="scientific">Pelomonas candidula</name>
    <dbReference type="NCBI Taxonomy" id="3299025"/>
    <lineage>
        <taxon>Bacteria</taxon>
        <taxon>Pseudomonadati</taxon>
        <taxon>Pseudomonadota</taxon>
        <taxon>Betaproteobacteria</taxon>
        <taxon>Burkholderiales</taxon>
        <taxon>Sphaerotilaceae</taxon>
        <taxon>Roseateles</taxon>
    </lineage>
</organism>
<name>A0ABW7HA45_9BURK</name>